<accession>A0A5E4LXT1</accession>
<feature type="transmembrane region" description="Helical" evidence="1">
    <location>
        <begin position="291"/>
        <end position="313"/>
    </location>
</feature>
<proteinExistence type="predicted"/>
<dbReference type="AlphaFoldDB" id="A0A5E4LXT1"/>
<organism evidence="2 3">
    <name type="scientific">Candidatus Bilamarchaeum dharawalense</name>
    <dbReference type="NCBI Taxonomy" id="2885759"/>
    <lineage>
        <taxon>Archaea</taxon>
        <taxon>Candidatus Micrarchaeota</taxon>
        <taxon>Candidatus Micrarchaeia</taxon>
        <taxon>Candidatus Anstonellales</taxon>
        <taxon>Candidatus Bilamarchaeaceae</taxon>
        <taxon>Candidatus Bilamarchaeum</taxon>
    </lineage>
</organism>
<reference evidence="2 3" key="1">
    <citation type="submission" date="2019-08" db="EMBL/GenBank/DDBJ databases">
        <authorList>
            <person name="Vazquez-Campos X."/>
        </authorList>
    </citation>
    <scope>NUCLEOTIDE SEQUENCE [LARGE SCALE GENOMIC DNA]</scope>
    <source>
        <strain evidence="2">LFW-283_2</strain>
    </source>
</reference>
<dbReference type="EMBL" id="CABMJJ010000011">
    <property type="protein sequence ID" value="VVC04862.1"/>
    <property type="molecule type" value="Genomic_DNA"/>
</dbReference>
<gene>
    <name evidence="2" type="ORF">LFW2832_01157</name>
</gene>
<feature type="transmembrane region" description="Helical" evidence="1">
    <location>
        <begin position="26"/>
        <end position="44"/>
    </location>
</feature>
<feature type="transmembrane region" description="Helical" evidence="1">
    <location>
        <begin position="204"/>
        <end position="222"/>
    </location>
</feature>
<keyword evidence="1" id="KW-1133">Transmembrane helix</keyword>
<evidence type="ECO:0000256" key="1">
    <source>
        <dbReference type="SAM" id="Phobius"/>
    </source>
</evidence>
<protein>
    <submittedName>
        <fullName evidence="2">Uncharacterized protein</fullName>
    </submittedName>
</protein>
<evidence type="ECO:0000313" key="2">
    <source>
        <dbReference type="EMBL" id="VVC04862.1"/>
    </source>
</evidence>
<comment type="caution">
    <text evidence="2">The sequence shown here is derived from an EMBL/GenBank/DDBJ whole genome shotgun (WGS) entry which is preliminary data.</text>
</comment>
<feature type="transmembrane region" description="Helical" evidence="1">
    <location>
        <begin position="56"/>
        <end position="76"/>
    </location>
</feature>
<evidence type="ECO:0000313" key="3">
    <source>
        <dbReference type="Proteomes" id="UP000789941"/>
    </source>
</evidence>
<keyword evidence="1" id="KW-0472">Membrane</keyword>
<dbReference type="Proteomes" id="UP000789941">
    <property type="component" value="Unassembled WGS sequence"/>
</dbReference>
<sequence length="324" mass="34591">MKKLLLLLLLTPLAFAGWEGTAAFAIVTAATILAVLYMVGYGFDITELKMIAKEELFQLFALMIMVAVFYGSTNLIDGISRNYAFAMDKATIQEKAVQILNQWSSDTKDKLNAVNELDAKASKEASRAGQCSLFGMGYSVSGCGSFSMLNPPLGMAGGIIGFAYSEVNGMLKLIQISLEYSLKILLPVGILLRTFKVTRGAGGFFIALAISLHIMLPLGIIFNEVLATTFDNAGVSGYDGGTGSIGDCDPFNPWDSTPGIPSNYAIAKDAYTSLREGIRGFLKVVLLRSTLGPVIALLIVMASIRGISSVLGAEVDVSMIARFT</sequence>
<keyword evidence="1" id="KW-0812">Transmembrane</keyword>
<name>A0A5E4LXT1_9ARCH</name>